<evidence type="ECO:0000256" key="9">
    <source>
        <dbReference type="SAM" id="Phobius"/>
    </source>
</evidence>
<evidence type="ECO:0000256" key="10">
    <source>
        <dbReference type="SAM" id="SignalP"/>
    </source>
</evidence>
<keyword evidence="13" id="KW-1185">Reference proteome</keyword>
<evidence type="ECO:0000256" key="5">
    <source>
        <dbReference type="ARBA" id="ARBA00022989"/>
    </source>
</evidence>
<evidence type="ECO:0000256" key="4">
    <source>
        <dbReference type="ARBA" id="ARBA00022692"/>
    </source>
</evidence>
<dbReference type="Proteomes" id="UP001189429">
    <property type="component" value="Unassembled WGS sequence"/>
</dbReference>
<name>A0ABN9X6I7_9DINO</name>
<feature type="transmembrane region" description="Helical" evidence="9">
    <location>
        <begin position="234"/>
        <end position="253"/>
    </location>
</feature>
<keyword evidence="4 9" id="KW-0812">Transmembrane</keyword>
<evidence type="ECO:0000256" key="6">
    <source>
        <dbReference type="ARBA" id="ARBA00023136"/>
    </source>
</evidence>
<feature type="domain" description="Cas1p 10 TM acyl transferase" evidence="11">
    <location>
        <begin position="143"/>
        <end position="481"/>
    </location>
</feature>
<keyword evidence="6 9" id="KW-0472">Membrane</keyword>
<feature type="transmembrane region" description="Helical" evidence="9">
    <location>
        <begin position="265"/>
        <end position="283"/>
    </location>
</feature>
<comment type="caution">
    <text evidence="12">The sequence shown here is derived from an EMBL/GenBank/DDBJ whole genome shotgun (WGS) entry which is preliminary data.</text>
</comment>
<feature type="transmembrane region" description="Helical" evidence="9">
    <location>
        <begin position="383"/>
        <end position="402"/>
    </location>
</feature>
<feature type="compositionally biased region" description="Low complexity" evidence="8">
    <location>
        <begin position="104"/>
        <end position="117"/>
    </location>
</feature>
<keyword evidence="10" id="KW-0732">Signal</keyword>
<evidence type="ECO:0000256" key="2">
    <source>
        <dbReference type="ARBA" id="ARBA00010666"/>
    </source>
</evidence>
<evidence type="ECO:0000313" key="12">
    <source>
        <dbReference type="EMBL" id="CAK0894953.1"/>
    </source>
</evidence>
<feature type="transmembrane region" description="Helical" evidence="9">
    <location>
        <begin position="39"/>
        <end position="59"/>
    </location>
</feature>
<evidence type="ECO:0000313" key="13">
    <source>
        <dbReference type="Proteomes" id="UP001189429"/>
    </source>
</evidence>
<gene>
    <name evidence="12" type="ORF">PCOR1329_LOCUS73846</name>
</gene>
<evidence type="ECO:0000256" key="3">
    <source>
        <dbReference type="ARBA" id="ARBA00022679"/>
    </source>
</evidence>
<comment type="similarity">
    <text evidence="2">Belongs to the PC-esterase family. CASD1 subfamily.</text>
</comment>
<keyword evidence="3" id="KW-0808">Transferase</keyword>
<feature type="transmembrane region" description="Helical" evidence="9">
    <location>
        <begin position="319"/>
        <end position="336"/>
    </location>
</feature>
<evidence type="ECO:0000256" key="8">
    <source>
        <dbReference type="SAM" id="MobiDB-lite"/>
    </source>
</evidence>
<organism evidence="12 13">
    <name type="scientific">Prorocentrum cordatum</name>
    <dbReference type="NCBI Taxonomy" id="2364126"/>
    <lineage>
        <taxon>Eukaryota</taxon>
        <taxon>Sar</taxon>
        <taxon>Alveolata</taxon>
        <taxon>Dinophyceae</taxon>
        <taxon>Prorocentrales</taxon>
        <taxon>Prorocentraceae</taxon>
        <taxon>Prorocentrum</taxon>
    </lineage>
</organism>
<feature type="transmembrane region" description="Helical" evidence="9">
    <location>
        <begin position="446"/>
        <end position="464"/>
    </location>
</feature>
<dbReference type="InterPro" id="IPR012419">
    <property type="entry name" value="Cas1_AcylTrans_dom"/>
</dbReference>
<dbReference type="Pfam" id="PF07779">
    <property type="entry name" value="Cas1_AcylT"/>
    <property type="match status" value="1"/>
</dbReference>
<feature type="transmembrane region" description="Helical" evidence="9">
    <location>
        <begin position="289"/>
        <end position="310"/>
    </location>
</feature>
<feature type="signal peptide" evidence="10">
    <location>
        <begin position="1"/>
        <end position="16"/>
    </location>
</feature>
<reference evidence="12" key="1">
    <citation type="submission" date="2023-10" db="EMBL/GenBank/DDBJ databases">
        <authorList>
            <person name="Chen Y."/>
            <person name="Shah S."/>
            <person name="Dougan E. K."/>
            <person name="Thang M."/>
            <person name="Chan C."/>
        </authorList>
    </citation>
    <scope>NUCLEOTIDE SEQUENCE [LARGE SCALE GENOMIC DNA]</scope>
</reference>
<proteinExistence type="inferred from homology"/>
<keyword evidence="7" id="KW-0325">Glycoprotein</keyword>
<dbReference type="EMBL" id="CAUYUJ010019970">
    <property type="protein sequence ID" value="CAK0894953.1"/>
    <property type="molecule type" value="Genomic_DNA"/>
</dbReference>
<evidence type="ECO:0000259" key="11">
    <source>
        <dbReference type="Pfam" id="PF07779"/>
    </source>
</evidence>
<keyword evidence="5 9" id="KW-1133">Transmembrane helix</keyword>
<feature type="region of interest" description="Disordered" evidence="8">
    <location>
        <begin position="87"/>
        <end position="138"/>
    </location>
</feature>
<evidence type="ECO:0000256" key="1">
    <source>
        <dbReference type="ARBA" id="ARBA00004141"/>
    </source>
</evidence>
<feature type="transmembrane region" description="Helical" evidence="9">
    <location>
        <begin position="414"/>
        <end position="434"/>
    </location>
</feature>
<accession>A0ABN9X6I7</accession>
<comment type="subcellular location">
    <subcellularLocation>
        <location evidence="1">Membrane</location>
        <topology evidence="1">Multi-pass membrane protein</topology>
    </subcellularLocation>
</comment>
<feature type="chain" id="PRO_5047082055" description="Cas1p 10 TM acyl transferase domain-containing protein" evidence="10">
    <location>
        <begin position="17"/>
        <end position="551"/>
    </location>
</feature>
<sequence length="551" mass="61530">MGAGAGLWLLFAAVLGSSLVSLGTVCQWLGSLHAYGAHTHGQVALAVSLCCLSALWLAAELCALARRVFGGRDLAYQGVESGAGVEPVPEVLGRGGAEAPRGSPKGAAPEGEDAPAAQGGGAPPAKKATREGPLKSPLAGQLEPLRACGELAMILAGVYLCDRTNVLGRRQKVQSRAAFWGLWALIMVAALLSTRRLEKAKPLQREQTDEWKGWMQLMFVMYHYFKEEDIYNAIRVYIACYVFMTGYGNLFLYLKGKSFTLRRNLQMMFRLNFLGFVVCVTLNNEYIDLSDYICAMHTLFTVFVILALYIRHSLNGSRAWVHAKIVLTFLGVVVIYDGPPFIFKAVFGTLPVVRPLFAFHDPVHPEFTDEMHEFHFRSGLDRFIWVLGMLYALHFPDFEAYLEALEQKKPLHRAAWNAALLAACFLAMGAWFLLVFSKGKYEYNAIHPYTSWIPITAYMLVRNISAPLRSRYMRLFAYLGKYPAACDLHTAVPRVDEDHRDQRLAEESVGPDPWPLLAQLHRLVGGLPLCIGAPQHSYHHPPRRRDTRGQR</sequence>
<dbReference type="PANTHER" id="PTHR13533:SF1">
    <property type="entry name" value="N-ACETYLNEURAMINATE 9-O-ACETYLTRANSFERASE"/>
    <property type="match status" value="1"/>
</dbReference>
<feature type="transmembrane region" description="Helical" evidence="9">
    <location>
        <begin position="177"/>
        <end position="194"/>
    </location>
</feature>
<evidence type="ECO:0000256" key="7">
    <source>
        <dbReference type="ARBA" id="ARBA00023180"/>
    </source>
</evidence>
<dbReference type="PANTHER" id="PTHR13533">
    <property type="entry name" value="N-ACETYLNEURAMINATE 9-O-ACETYLTRANSFERASE"/>
    <property type="match status" value="1"/>
</dbReference>
<protein>
    <recommendedName>
        <fullName evidence="11">Cas1p 10 TM acyl transferase domain-containing protein</fullName>
    </recommendedName>
</protein>